<proteinExistence type="predicted"/>
<dbReference type="Pfam" id="PF01852">
    <property type="entry name" value="START"/>
    <property type="match status" value="1"/>
</dbReference>
<dbReference type="InterPro" id="IPR002913">
    <property type="entry name" value="START_lipid-bd_dom"/>
</dbReference>
<feature type="non-terminal residue" evidence="4">
    <location>
        <position position="1"/>
    </location>
</feature>
<feature type="compositionally biased region" description="Basic residues" evidence="1">
    <location>
        <begin position="416"/>
        <end position="426"/>
    </location>
</feature>
<dbReference type="InterPro" id="IPR023393">
    <property type="entry name" value="START-like_dom_sf"/>
</dbReference>
<evidence type="ECO:0000259" key="3">
    <source>
        <dbReference type="PROSITE" id="PS50848"/>
    </source>
</evidence>
<gene>
    <name evidence="4" type="primary">Stard7_4</name>
    <name evidence="4" type="ORF">g.53108</name>
</gene>
<evidence type="ECO:0000256" key="2">
    <source>
        <dbReference type="SAM" id="Phobius"/>
    </source>
</evidence>
<sequence length="426" mass="46816">LSLSLSLDMAGEEPVGGASLVGDSGGIPLPGESWRGRAGGGWATLLVLLFLLCWQLLRAVSGRHRRRQRLLVGAVSATGAGAMGGALHGTSTSGISNFISEEDLKNLINDLEGNFSGVDKWNDVIDKKNDRMSYSAKCCKPKDGPLKYLSVTIFEKCSVEVLRDFYMDNEYRKEWDKTLVDHEQLEVDEASGTEIGRTIKKFPLLTPREYVLAWRVWEGKNKTFYCFIKDCEHSLAPRQKKYVRVGCFRSGWRIRKVPGRDACEIKMVHQEDAGLNVEMAKLAFARGIWSYVCKMNSALHEYSFRSRTHSTSGVASLRLIQVPPGLEGEAGMSSSGSCENSGSGEIVGHGEDVSGKNLLKKSSKTWIAKSLFVIGGIICLSRGRSALGTQLAIACILKKLMKHGDASSHGEPARLSRGRRGHRHHS</sequence>
<dbReference type="EMBL" id="GDJX01005427">
    <property type="protein sequence ID" value="JAT62509.1"/>
    <property type="molecule type" value="Transcribed_RNA"/>
</dbReference>
<dbReference type="GO" id="GO:0005737">
    <property type="term" value="C:cytoplasm"/>
    <property type="evidence" value="ECO:0007669"/>
    <property type="project" value="UniProtKB-ARBA"/>
</dbReference>
<accession>A0A1D1Z6M2</accession>
<dbReference type="Gene3D" id="3.30.530.20">
    <property type="match status" value="1"/>
</dbReference>
<keyword evidence="2" id="KW-1133">Transmembrane helix</keyword>
<evidence type="ECO:0000313" key="4">
    <source>
        <dbReference type="EMBL" id="JAT62509.1"/>
    </source>
</evidence>
<dbReference type="SUPFAM" id="SSF55961">
    <property type="entry name" value="Bet v1-like"/>
    <property type="match status" value="1"/>
</dbReference>
<feature type="transmembrane region" description="Helical" evidence="2">
    <location>
        <begin position="69"/>
        <end position="87"/>
    </location>
</feature>
<feature type="domain" description="START" evidence="3">
    <location>
        <begin position="121"/>
        <end position="304"/>
    </location>
</feature>
<dbReference type="AlphaFoldDB" id="A0A1D1Z6M2"/>
<dbReference type="PROSITE" id="PS50848">
    <property type="entry name" value="START"/>
    <property type="match status" value="1"/>
</dbReference>
<reference evidence="4" key="1">
    <citation type="submission" date="2015-07" db="EMBL/GenBank/DDBJ databases">
        <title>Transcriptome Assembly of Anthurium amnicola.</title>
        <authorList>
            <person name="Suzuki J."/>
        </authorList>
    </citation>
    <scope>NUCLEOTIDE SEQUENCE</scope>
</reference>
<dbReference type="InterPro" id="IPR051213">
    <property type="entry name" value="START_lipid_transfer"/>
</dbReference>
<name>A0A1D1Z6M2_9ARAE</name>
<dbReference type="FunFam" id="3.30.530.20:FF:000027">
    <property type="entry name" value="StAR-related lipid transfer protein 7, mitochondrial"/>
    <property type="match status" value="1"/>
</dbReference>
<feature type="compositionally biased region" description="Basic and acidic residues" evidence="1">
    <location>
        <begin position="405"/>
        <end position="414"/>
    </location>
</feature>
<organism evidence="4">
    <name type="scientific">Anthurium amnicola</name>
    <dbReference type="NCBI Taxonomy" id="1678845"/>
    <lineage>
        <taxon>Eukaryota</taxon>
        <taxon>Viridiplantae</taxon>
        <taxon>Streptophyta</taxon>
        <taxon>Embryophyta</taxon>
        <taxon>Tracheophyta</taxon>
        <taxon>Spermatophyta</taxon>
        <taxon>Magnoliopsida</taxon>
        <taxon>Liliopsida</taxon>
        <taxon>Araceae</taxon>
        <taxon>Pothoideae</taxon>
        <taxon>Potheae</taxon>
        <taxon>Anthurium</taxon>
    </lineage>
</organism>
<keyword evidence="2" id="KW-0472">Membrane</keyword>
<feature type="transmembrane region" description="Helical" evidence="2">
    <location>
        <begin position="39"/>
        <end position="57"/>
    </location>
</feature>
<dbReference type="GO" id="GO:0008289">
    <property type="term" value="F:lipid binding"/>
    <property type="evidence" value="ECO:0007669"/>
    <property type="project" value="InterPro"/>
</dbReference>
<feature type="region of interest" description="Disordered" evidence="1">
    <location>
        <begin position="405"/>
        <end position="426"/>
    </location>
</feature>
<protein>
    <submittedName>
        <fullName evidence="4">StAR-related lipid transfer protein 7, mitochondrial</fullName>
    </submittedName>
</protein>
<dbReference type="PANTHER" id="PTHR19308">
    <property type="entry name" value="PHOSPHATIDYLCHOLINE TRANSFER PROTEIN"/>
    <property type="match status" value="1"/>
</dbReference>
<evidence type="ECO:0000256" key="1">
    <source>
        <dbReference type="SAM" id="MobiDB-lite"/>
    </source>
</evidence>
<dbReference type="CDD" id="cd08870">
    <property type="entry name" value="START_STARD2_7-like"/>
    <property type="match status" value="1"/>
</dbReference>
<keyword evidence="2" id="KW-0812">Transmembrane</keyword>
<dbReference type="PANTHER" id="PTHR19308:SF13">
    <property type="entry name" value="OS02G0468400 PROTEIN"/>
    <property type="match status" value="1"/>
</dbReference>